<keyword evidence="2" id="KW-0808">Transferase</keyword>
<accession>A0AAE0M0I8</accession>
<dbReference type="GO" id="GO:0032259">
    <property type="term" value="P:methylation"/>
    <property type="evidence" value="ECO:0007669"/>
    <property type="project" value="UniProtKB-KW"/>
</dbReference>
<reference evidence="2" key="2">
    <citation type="submission" date="2023-06" db="EMBL/GenBank/DDBJ databases">
        <authorList>
            <consortium name="Lawrence Berkeley National Laboratory"/>
            <person name="Haridas S."/>
            <person name="Hensen N."/>
            <person name="Bonometti L."/>
            <person name="Westerberg I."/>
            <person name="Brannstrom I.O."/>
            <person name="Guillou S."/>
            <person name="Cros-Aarteil S."/>
            <person name="Calhoun S."/>
            <person name="Kuo A."/>
            <person name="Mondo S."/>
            <person name="Pangilinan J."/>
            <person name="Riley R."/>
            <person name="Labutti K."/>
            <person name="Andreopoulos B."/>
            <person name="Lipzen A."/>
            <person name="Chen C."/>
            <person name="Yanf M."/>
            <person name="Daum C."/>
            <person name="Ng V."/>
            <person name="Clum A."/>
            <person name="Steindorff A."/>
            <person name="Ohm R."/>
            <person name="Martin F."/>
            <person name="Silar P."/>
            <person name="Natvig D."/>
            <person name="Lalanne C."/>
            <person name="Gautier V."/>
            <person name="Ament-Velasquez S.L."/>
            <person name="Kruys A."/>
            <person name="Hutchinson M.I."/>
            <person name="Powell A.J."/>
            <person name="Barry K."/>
            <person name="Miller A.N."/>
            <person name="Grigoriev I.V."/>
            <person name="Debuchy R."/>
            <person name="Gladieux P."/>
            <person name="Thoren M.H."/>
            <person name="Johannesson H."/>
        </authorList>
    </citation>
    <scope>NUCLEOTIDE SEQUENCE</scope>
    <source>
        <strain evidence="2">CBS 118394</strain>
    </source>
</reference>
<dbReference type="AlphaFoldDB" id="A0AAE0M0I8"/>
<comment type="caution">
    <text evidence="2">The sequence shown here is derived from an EMBL/GenBank/DDBJ whole genome shotgun (WGS) entry which is preliminary data.</text>
</comment>
<proteinExistence type="inferred from homology"/>
<evidence type="ECO:0000313" key="2">
    <source>
        <dbReference type="EMBL" id="KAK3314450.1"/>
    </source>
</evidence>
<dbReference type="SUPFAM" id="SSF53335">
    <property type="entry name" value="S-adenosyl-L-methionine-dependent methyltransferases"/>
    <property type="match status" value="1"/>
</dbReference>
<dbReference type="Gene3D" id="3.40.50.150">
    <property type="entry name" value="Vaccinia Virus protein VP39"/>
    <property type="match status" value="1"/>
</dbReference>
<dbReference type="Pfam" id="PF13489">
    <property type="entry name" value="Methyltransf_23"/>
    <property type="match status" value="1"/>
</dbReference>
<sequence length="299" mass="34220">MTSSVLKYRQENGRTYHGYKDGSYVLPNDEFENERLDLQHNLLMLTFANKLHITPLDDKPVSRVLDAGTGTGIWAIDFADEHPEAQVTGVDLSPIQPTFVPPNVTFFVDDLEDEWTFSTKFDFIFTRFMTGSIQDWPKYFAKSFDNLNPGGYIEIQDIIYPMESDDGTLLPDSPMRKWTETLLEGFTNIGRPLDSALHYKEQLAAAGFTDIVEYKAKWPTNVWPKDTRHKQIGLWTYQNALDALHALSAAIFTRPKAEGGLGWKAEELEVLLSAVRKDLKNTRIHAYWPMYAIYAKKPE</sequence>
<dbReference type="Proteomes" id="UP001283341">
    <property type="component" value="Unassembled WGS sequence"/>
</dbReference>
<keyword evidence="2" id="KW-0489">Methyltransferase</keyword>
<reference evidence="2" key="1">
    <citation type="journal article" date="2023" name="Mol. Phylogenet. Evol.">
        <title>Genome-scale phylogeny and comparative genomics of the fungal order Sordariales.</title>
        <authorList>
            <person name="Hensen N."/>
            <person name="Bonometti L."/>
            <person name="Westerberg I."/>
            <person name="Brannstrom I.O."/>
            <person name="Guillou S."/>
            <person name="Cros-Aarteil S."/>
            <person name="Calhoun S."/>
            <person name="Haridas S."/>
            <person name="Kuo A."/>
            <person name="Mondo S."/>
            <person name="Pangilinan J."/>
            <person name="Riley R."/>
            <person name="LaButti K."/>
            <person name="Andreopoulos B."/>
            <person name="Lipzen A."/>
            <person name="Chen C."/>
            <person name="Yan M."/>
            <person name="Daum C."/>
            <person name="Ng V."/>
            <person name="Clum A."/>
            <person name="Steindorff A."/>
            <person name="Ohm R.A."/>
            <person name="Martin F."/>
            <person name="Silar P."/>
            <person name="Natvig D.O."/>
            <person name="Lalanne C."/>
            <person name="Gautier V."/>
            <person name="Ament-Velasquez S.L."/>
            <person name="Kruys A."/>
            <person name="Hutchinson M.I."/>
            <person name="Powell A.J."/>
            <person name="Barry K."/>
            <person name="Miller A.N."/>
            <person name="Grigoriev I.V."/>
            <person name="Debuchy R."/>
            <person name="Gladieux P."/>
            <person name="Hiltunen Thoren M."/>
            <person name="Johannesson H."/>
        </authorList>
    </citation>
    <scope>NUCLEOTIDE SEQUENCE</scope>
    <source>
        <strain evidence="2">CBS 118394</strain>
    </source>
</reference>
<dbReference type="EMBL" id="JAUEDM010000006">
    <property type="protein sequence ID" value="KAK3314450.1"/>
    <property type="molecule type" value="Genomic_DNA"/>
</dbReference>
<dbReference type="InterPro" id="IPR029063">
    <property type="entry name" value="SAM-dependent_MTases_sf"/>
</dbReference>
<evidence type="ECO:0000313" key="3">
    <source>
        <dbReference type="Proteomes" id="UP001283341"/>
    </source>
</evidence>
<protein>
    <submittedName>
        <fullName evidence="2">S-adenosyl-L-methionine-dependent methyltransferase</fullName>
    </submittedName>
</protein>
<evidence type="ECO:0000256" key="1">
    <source>
        <dbReference type="ARBA" id="ARBA00038158"/>
    </source>
</evidence>
<organism evidence="2 3">
    <name type="scientific">Apodospora peruviana</name>
    <dbReference type="NCBI Taxonomy" id="516989"/>
    <lineage>
        <taxon>Eukaryota</taxon>
        <taxon>Fungi</taxon>
        <taxon>Dikarya</taxon>
        <taxon>Ascomycota</taxon>
        <taxon>Pezizomycotina</taxon>
        <taxon>Sordariomycetes</taxon>
        <taxon>Sordariomycetidae</taxon>
        <taxon>Sordariales</taxon>
        <taxon>Lasiosphaeriaceae</taxon>
        <taxon>Apodospora</taxon>
    </lineage>
</organism>
<dbReference type="CDD" id="cd02440">
    <property type="entry name" value="AdoMet_MTases"/>
    <property type="match status" value="1"/>
</dbReference>
<gene>
    <name evidence="2" type="ORF">B0H66DRAFT_313374</name>
</gene>
<name>A0AAE0M0I8_9PEZI</name>
<dbReference type="PANTHER" id="PTHR43591">
    <property type="entry name" value="METHYLTRANSFERASE"/>
    <property type="match status" value="1"/>
</dbReference>
<comment type="similarity">
    <text evidence="1">Belongs to the methyltransferase superfamily. LaeA methyltransferase family.</text>
</comment>
<keyword evidence="3" id="KW-1185">Reference proteome</keyword>
<dbReference type="PANTHER" id="PTHR43591:SF31">
    <property type="entry name" value="LAEA-LIKE, PUTATIVE (AFU_ORTHOLOGUE AFUA_8G01930)-RELATED"/>
    <property type="match status" value="1"/>
</dbReference>
<dbReference type="GO" id="GO:0008168">
    <property type="term" value="F:methyltransferase activity"/>
    <property type="evidence" value="ECO:0007669"/>
    <property type="project" value="UniProtKB-KW"/>
</dbReference>